<feature type="transmembrane region" description="Helical" evidence="1">
    <location>
        <begin position="31"/>
        <end position="51"/>
    </location>
</feature>
<gene>
    <name evidence="3" type="primary">TMEM217</name>
</gene>
<protein>
    <submittedName>
        <fullName evidence="3">Transmembrane protein 217</fullName>
    </submittedName>
</protein>
<sequence length="231" mass="26749">MVSNMNLKAQKMNPLVLVSSPDWILQYCPGTYIFTFICAITTSDTIIPLFADGICGITPRSGSIVAGVYMILMTNMYLIFEFRHLSLALAELAKFKMKGLTRIIPYCYYTAIVLAFITYPVCFYYLYCIYKRKIIGLYIYFFWIIVYDAANIVIVVLTSQIAFSISPLEWFGLASRIPVDCFWLCFIITYASLLFQRKRAGRMSMRQRRTSRYISEPPKFRLGVSGKRVQW</sequence>
<feature type="transmembrane region" description="Helical" evidence="1">
    <location>
        <begin position="103"/>
        <end position="127"/>
    </location>
</feature>
<dbReference type="Proteomes" id="UP000504617">
    <property type="component" value="Unplaced"/>
</dbReference>
<dbReference type="KEGG" id="tsr:106544027"/>
<dbReference type="InterPro" id="IPR027862">
    <property type="entry name" value="DUF4534"/>
</dbReference>
<dbReference type="OrthoDB" id="8878550at2759"/>
<accession>A0A6I9XIP3</accession>
<keyword evidence="1 3" id="KW-0812">Transmembrane</keyword>
<reference evidence="3" key="1">
    <citation type="submission" date="2025-08" db="UniProtKB">
        <authorList>
            <consortium name="RefSeq"/>
        </authorList>
    </citation>
    <scope>IDENTIFICATION</scope>
    <source>
        <tissue evidence="3">Skeletal muscle</tissue>
    </source>
</reference>
<keyword evidence="2" id="KW-1185">Reference proteome</keyword>
<evidence type="ECO:0000313" key="3">
    <source>
        <dbReference type="RefSeq" id="XP_013915639.1"/>
    </source>
</evidence>
<proteinExistence type="predicted"/>
<evidence type="ECO:0000256" key="1">
    <source>
        <dbReference type="SAM" id="Phobius"/>
    </source>
</evidence>
<dbReference type="GeneID" id="106544027"/>
<name>A0A6I9XIP3_9SAUR</name>
<dbReference type="RefSeq" id="XP_013915639.1">
    <property type="nucleotide sequence ID" value="XM_014060164.1"/>
</dbReference>
<dbReference type="PANTHER" id="PTHR34928">
    <property type="entry name" value="TRANSMEMBRANE PROTEIN 217"/>
    <property type="match status" value="1"/>
</dbReference>
<keyword evidence="1" id="KW-0472">Membrane</keyword>
<dbReference type="AlphaFoldDB" id="A0A6I9XIP3"/>
<dbReference type="PANTHER" id="PTHR34928:SF3">
    <property type="entry name" value="TRANSMEMBRANE PROTEIN 217B-RELATED"/>
    <property type="match status" value="1"/>
</dbReference>
<feature type="transmembrane region" description="Helical" evidence="1">
    <location>
        <begin position="139"/>
        <end position="165"/>
    </location>
</feature>
<dbReference type="CTD" id="221468"/>
<evidence type="ECO:0000313" key="2">
    <source>
        <dbReference type="Proteomes" id="UP000504617"/>
    </source>
</evidence>
<keyword evidence="1" id="KW-1133">Transmembrane helix</keyword>
<feature type="transmembrane region" description="Helical" evidence="1">
    <location>
        <begin position="63"/>
        <end position="83"/>
    </location>
</feature>
<organism evidence="2 3">
    <name type="scientific">Thamnophis sirtalis</name>
    <dbReference type="NCBI Taxonomy" id="35019"/>
    <lineage>
        <taxon>Eukaryota</taxon>
        <taxon>Metazoa</taxon>
        <taxon>Chordata</taxon>
        <taxon>Craniata</taxon>
        <taxon>Vertebrata</taxon>
        <taxon>Euteleostomi</taxon>
        <taxon>Lepidosauria</taxon>
        <taxon>Squamata</taxon>
        <taxon>Bifurcata</taxon>
        <taxon>Unidentata</taxon>
        <taxon>Episquamata</taxon>
        <taxon>Toxicofera</taxon>
        <taxon>Serpentes</taxon>
        <taxon>Colubroidea</taxon>
        <taxon>Colubridae</taxon>
        <taxon>Natricinae</taxon>
        <taxon>Thamnophis</taxon>
    </lineage>
</organism>
<feature type="transmembrane region" description="Helical" evidence="1">
    <location>
        <begin position="177"/>
        <end position="195"/>
    </location>
</feature>
<dbReference type="Pfam" id="PF15049">
    <property type="entry name" value="DUF4534"/>
    <property type="match status" value="1"/>
</dbReference>